<name>A0A6J4RMQ5_9ACTN</name>
<dbReference type="SUPFAM" id="SSF50891">
    <property type="entry name" value="Cyclophilin-like"/>
    <property type="match status" value="1"/>
</dbReference>
<evidence type="ECO:0008006" key="2">
    <source>
        <dbReference type="Google" id="ProtNLM"/>
    </source>
</evidence>
<dbReference type="Gene3D" id="2.40.100.20">
    <property type="match status" value="1"/>
</dbReference>
<dbReference type="InterPro" id="IPR029000">
    <property type="entry name" value="Cyclophilin-like_dom_sf"/>
</dbReference>
<protein>
    <recommendedName>
        <fullName evidence="2">Bll6165 protein</fullName>
    </recommendedName>
</protein>
<dbReference type="AlphaFoldDB" id="A0A6J4RMQ5"/>
<sequence>MPQTQTKLAITAGPYKFTAVLEEEKAPETCRAFMKVLPFQNKIIHVRWSGEATWIPMGDEDLGVSPENSTSHPAPGDVLLYPRGLSETEILLAYGGCAFASIVGPLAGNHFLTITEGRENLRALGELCLWEGAQDIVFDRA</sequence>
<reference evidence="1" key="1">
    <citation type="submission" date="2020-02" db="EMBL/GenBank/DDBJ databases">
        <authorList>
            <person name="Meier V. D."/>
        </authorList>
    </citation>
    <scope>NUCLEOTIDE SEQUENCE</scope>
    <source>
        <strain evidence="1">AVDCRST_MAG38</strain>
    </source>
</reference>
<proteinExistence type="predicted"/>
<accession>A0A6J4RMQ5</accession>
<organism evidence="1">
    <name type="scientific">uncultured Solirubrobacteraceae bacterium</name>
    <dbReference type="NCBI Taxonomy" id="1162706"/>
    <lineage>
        <taxon>Bacteria</taxon>
        <taxon>Bacillati</taxon>
        <taxon>Actinomycetota</taxon>
        <taxon>Thermoleophilia</taxon>
        <taxon>Solirubrobacterales</taxon>
        <taxon>Solirubrobacteraceae</taxon>
        <taxon>environmental samples</taxon>
    </lineage>
</organism>
<evidence type="ECO:0000313" key="1">
    <source>
        <dbReference type="EMBL" id="CAA9477635.1"/>
    </source>
</evidence>
<dbReference type="Pfam" id="PF12903">
    <property type="entry name" value="DUF3830"/>
    <property type="match status" value="1"/>
</dbReference>
<gene>
    <name evidence="1" type="ORF">AVDCRST_MAG38-1830</name>
</gene>
<dbReference type="EMBL" id="CADCVJ010000152">
    <property type="protein sequence ID" value="CAA9477635.1"/>
    <property type="molecule type" value="Genomic_DNA"/>
</dbReference>
<dbReference type="InterPro" id="IPR024532">
    <property type="entry name" value="DUF3830"/>
</dbReference>